<dbReference type="Pfam" id="PF20236">
    <property type="entry name" value="DUF6593"/>
    <property type="match status" value="1"/>
</dbReference>
<accession>A0A9P5MSV9</accession>
<name>A0A9P5MSV9_9AGAM</name>
<organism evidence="2 3">
    <name type="scientific">Russula ochroleuca</name>
    <dbReference type="NCBI Taxonomy" id="152965"/>
    <lineage>
        <taxon>Eukaryota</taxon>
        <taxon>Fungi</taxon>
        <taxon>Dikarya</taxon>
        <taxon>Basidiomycota</taxon>
        <taxon>Agaricomycotina</taxon>
        <taxon>Agaricomycetes</taxon>
        <taxon>Russulales</taxon>
        <taxon>Russulaceae</taxon>
        <taxon>Russula</taxon>
    </lineage>
</organism>
<evidence type="ECO:0000259" key="1">
    <source>
        <dbReference type="Pfam" id="PF20236"/>
    </source>
</evidence>
<comment type="caution">
    <text evidence="2">The sequence shown here is derived from an EMBL/GenBank/DDBJ whole genome shotgun (WGS) entry which is preliminary data.</text>
</comment>
<feature type="domain" description="DUF6593" evidence="1">
    <location>
        <begin position="58"/>
        <end position="198"/>
    </location>
</feature>
<evidence type="ECO:0000313" key="2">
    <source>
        <dbReference type="EMBL" id="KAF8477839.1"/>
    </source>
</evidence>
<dbReference type="Proteomes" id="UP000759537">
    <property type="component" value="Unassembled WGS sequence"/>
</dbReference>
<gene>
    <name evidence="2" type="ORF">DFH94DRAFT_94433</name>
</gene>
<protein>
    <recommendedName>
        <fullName evidence="1">DUF6593 domain-containing protein</fullName>
    </recommendedName>
</protein>
<proteinExistence type="predicted"/>
<reference evidence="2" key="1">
    <citation type="submission" date="2019-10" db="EMBL/GenBank/DDBJ databases">
        <authorList>
            <consortium name="DOE Joint Genome Institute"/>
            <person name="Kuo A."/>
            <person name="Miyauchi S."/>
            <person name="Kiss E."/>
            <person name="Drula E."/>
            <person name="Kohler A."/>
            <person name="Sanchez-Garcia M."/>
            <person name="Andreopoulos B."/>
            <person name="Barry K.W."/>
            <person name="Bonito G."/>
            <person name="Buee M."/>
            <person name="Carver A."/>
            <person name="Chen C."/>
            <person name="Cichocki N."/>
            <person name="Clum A."/>
            <person name="Culley D."/>
            <person name="Crous P.W."/>
            <person name="Fauchery L."/>
            <person name="Girlanda M."/>
            <person name="Hayes R."/>
            <person name="Keri Z."/>
            <person name="LaButti K."/>
            <person name="Lipzen A."/>
            <person name="Lombard V."/>
            <person name="Magnuson J."/>
            <person name="Maillard F."/>
            <person name="Morin E."/>
            <person name="Murat C."/>
            <person name="Nolan M."/>
            <person name="Ohm R."/>
            <person name="Pangilinan J."/>
            <person name="Pereira M."/>
            <person name="Perotto S."/>
            <person name="Peter M."/>
            <person name="Riley R."/>
            <person name="Sitrit Y."/>
            <person name="Stielow B."/>
            <person name="Szollosi G."/>
            <person name="Zifcakova L."/>
            <person name="Stursova M."/>
            <person name="Spatafora J.W."/>
            <person name="Tedersoo L."/>
            <person name="Vaario L.-M."/>
            <person name="Yamada A."/>
            <person name="Yan M."/>
            <person name="Wang P."/>
            <person name="Xu J."/>
            <person name="Bruns T."/>
            <person name="Baldrian P."/>
            <person name="Vilgalys R."/>
            <person name="Henrissat B."/>
            <person name="Grigoriev I.V."/>
            <person name="Hibbett D."/>
            <person name="Nagy L.G."/>
            <person name="Martin F.M."/>
        </authorList>
    </citation>
    <scope>NUCLEOTIDE SEQUENCE</scope>
    <source>
        <strain evidence="2">Prilba</strain>
    </source>
</reference>
<dbReference type="InterPro" id="IPR046528">
    <property type="entry name" value="DUF6593"/>
</dbReference>
<reference evidence="2" key="2">
    <citation type="journal article" date="2020" name="Nat. Commun.">
        <title>Large-scale genome sequencing of mycorrhizal fungi provides insights into the early evolution of symbiotic traits.</title>
        <authorList>
            <person name="Miyauchi S."/>
            <person name="Kiss E."/>
            <person name="Kuo A."/>
            <person name="Drula E."/>
            <person name="Kohler A."/>
            <person name="Sanchez-Garcia M."/>
            <person name="Morin E."/>
            <person name="Andreopoulos B."/>
            <person name="Barry K.W."/>
            <person name="Bonito G."/>
            <person name="Buee M."/>
            <person name="Carver A."/>
            <person name="Chen C."/>
            <person name="Cichocki N."/>
            <person name="Clum A."/>
            <person name="Culley D."/>
            <person name="Crous P.W."/>
            <person name="Fauchery L."/>
            <person name="Girlanda M."/>
            <person name="Hayes R.D."/>
            <person name="Keri Z."/>
            <person name="LaButti K."/>
            <person name="Lipzen A."/>
            <person name="Lombard V."/>
            <person name="Magnuson J."/>
            <person name="Maillard F."/>
            <person name="Murat C."/>
            <person name="Nolan M."/>
            <person name="Ohm R.A."/>
            <person name="Pangilinan J."/>
            <person name="Pereira M.F."/>
            <person name="Perotto S."/>
            <person name="Peter M."/>
            <person name="Pfister S."/>
            <person name="Riley R."/>
            <person name="Sitrit Y."/>
            <person name="Stielow J.B."/>
            <person name="Szollosi G."/>
            <person name="Zifcakova L."/>
            <person name="Stursova M."/>
            <person name="Spatafora J.W."/>
            <person name="Tedersoo L."/>
            <person name="Vaario L.M."/>
            <person name="Yamada A."/>
            <person name="Yan M."/>
            <person name="Wang P."/>
            <person name="Xu J."/>
            <person name="Bruns T."/>
            <person name="Baldrian P."/>
            <person name="Vilgalys R."/>
            <person name="Dunand C."/>
            <person name="Henrissat B."/>
            <person name="Grigoriev I.V."/>
            <person name="Hibbett D."/>
            <person name="Nagy L.G."/>
            <person name="Martin F.M."/>
        </authorList>
    </citation>
    <scope>NUCLEOTIDE SEQUENCE</scope>
    <source>
        <strain evidence="2">Prilba</strain>
    </source>
</reference>
<dbReference type="EMBL" id="WHVB01000013">
    <property type="protein sequence ID" value="KAF8477839.1"/>
    <property type="molecule type" value="Genomic_DNA"/>
</dbReference>
<dbReference type="OrthoDB" id="3191568at2759"/>
<keyword evidence="3" id="KW-1185">Reference proteome</keyword>
<evidence type="ECO:0000313" key="3">
    <source>
        <dbReference type="Proteomes" id="UP000759537"/>
    </source>
</evidence>
<sequence>MAAAAVYATQVSAGEYLHPYGHHSASPPPTPLSPTLVNSAHLTERPSIKLRIPGGGSNIVNSAVINSAGQSLYSVSSNSKRTTLVSCKDKVEVATVEWDCASPRMVFRRKKIRCKEWLPLAGPDTETRMLTHGDVQLTWMNQPTSGYLIPANRPGLAVARWRVKSRTDELRLEIFQEALVESGLLEAIVLSVVLLRSGRSLGDSSELIDLSNPRYFSTGFGSFMR</sequence>
<dbReference type="AlphaFoldDB" id="A0A9P5MSV9"/>